<dbReference type="GO" id="GO:0045490">
    <property type="term" value="P:pectin catabolic process"/>
    <property type="evidence" value="ECO:0007669"/>
    <property type="project" value="UniProtKB-UniRule"/>
</dbReference>
<organism evidence="9 10">
    <name type="scientific">Amborella trichopoda</name>
    <dbReference type="NCBI Taxonomy" id="13333"/>
    <lineage>
        <taxon>Eukaryota</taxon>
        <taxon>Viridiplantae</taxon>
        <taxon>Streptophyta</taxon>
        <taxon>Embryophyta</taxon>
        <taxon>Tracheophyta</taxon>
        <taxon>Spermatophyta</taxon>
        <taxon>Magnoliopsida</taxon>
        <taxon>Amborellales</taxon>
        <taxon>Amborellaceae</taxon>
        <taxon>Amborella</taxon>
    </lineage>
</organism>
<feature type="domain" description="Pectinesterase inhibitor" evidence="8">
    <location>
        <begin position="37"/>
        <end position="193"/>
    </location>
</feature>
<dbReference type="HOGENOM" id="CLU_012243_9_1_1"/>
<keyword evidence="4 7" id="KW-0378">Hydrolase</keyword>
<dbReference type="Pfam" id="PF01095">
    <property type="entry name" value="Pectinesterase"/>
    <property type="match status" value="1"/>
</dbReference>
<feature type="active site" evidence="6">
    <location>
        <position position="379"/>
    </location>
</feature>
<keyword evidence="7" id="KW-0732">Signal</keyword>
<evidence type="ECO:0000256" key="2">
    <source>
        <dbReference type="ARBA" id="ARBA00006027"/>
    </source>
</evidence>
<dbReference type="InterPro" id="IPR006501">
    <property type="entry name" value="Pectinesterase_inhib_dom"/>
</dbReference>
<dbReference type="Gene3D" id="2.160.20.10">
    <property type="entry name" value="Single-stranded right-handed beta-helix, Pectin lyase-like"/>
    <property type="match status" value="1"/>
</dbReference>
<evidence type="ECO:0000256" key="7">
    <source>
        <dbReference type="RuleBase" id="RU000589"/>
    </source>
</evidence>
<sequence>MRACFVRVFVCMLVCILGHGSVSLSQNVTSLFEDKDLGLNMAQTCNFTRYPGLCIQTLTSGRGVLQFRNGFLRELVKSTVHEIRKLSSIMSQSSQAGKLENPKSHDKTTDYCVELLHLSLKRLHQSLSALNAATTHPNALDIQTWLSAVLSFLDGCNDALNIHISNSIHDPSAVHNPTSVSHVSSLASNALAVANRLPKKRREKGRRLLVDADFPSWLTETERRLLQAPEIAADAVVAQDGTGNFLTVSEALDKAPGDRRYVIHVKAGIYKERIVTAKDGITLIGDGKAATIVTGSRSVGGGSTMPESATFAVIGDGFIARDIGFQNSAGPSAGQALAVRVLSDHSVFYRCNLIGYQDTLYAMALRQFYRECDVYGTIDFIFGNAAAVFQSCNLYLRLPATKENVILANGRNDPCQNTGFSVHNCRIAAASDLFPVRNSIRSYLGRPWKKYSRSVVMESSIDGIINPKGWQQWEGSFALKTLYFGEYRNQGPGSGTAGRVRWPGVHELASEEAEKFTVGSFISGTTWLPSTGVAFQAGLGGSEGSG</sequence>
<dbReference type="SUPFAM" id="SSF51126">
    <property type="entry name" value="Pectin lyase-like"/>
    <property type="match status" value="1"/>
</dbReference>
<dbReference type="OrthoDB" id="2019149at2759"/>
<dbReference type="OMA" id="YCEGLLS"/>
<dbReference type="InterPro" id="IPR011050">
    <property type="entry name" value="Pectin_lyase_fold/virulence"/>
</dbReference>
<accession>W1NKI0</accession>
<dbReference type="Pfam" id="PF04043">
    <property type="entry name" value="PMEI"/>
    <property type="match status" value="1"/>
</dbReference>
<dbReference type="eggNOG" id="ENOG502QQSD">
    <property type="taxonomic scope" value="Eukaryota"/>
</dbReference>
<dbReference type="PANTHER" id="PTHR31707">
    <property type="entry name" value="PECTINESTERASE"/>
    <property type="match status" value="1"/>
</dbReference>
<dbReference type="InterPro" id="IPR035513">
    <property type="entry name" value="Invertase/methylesterase_inhib"/>
</dbReference>
<dbReference type="SMART" id="SM00856">
    <property type="entry name" value="PMEI"/>
    <property type="match status" value="1"/>
</dbReference>
<evidence type="ECO:0000256" key="5">
    <source>
        <dbReference type="ARBA" id="ARBA00023085"/>
    </source>
</evidence>
<dbReference type="GO" id="GO:0046910">
    <property type="term" value="F:pectinesterase inhibitor activity"/>
    <property type="evidence" value="ECO:0000318"/>
    <property type="project" value="GO_Central"/>
</dbReference>
<evidence type="ECO:0000313" key="10">
    <source>
        <dbReference type="Proteomes" id="UP000017836"/>
    </source>
</evidence>
<evidence type="ECO:0000259" key="8">
    <source>
        <dbReference type="SMART" id="SM00856"/>
    </source>
</evidence>
<keyword evidence="10" id="KW-1185">Reference proteome</keyword>
<evidence type="ECO:0000256" key="3">
    <source>
        <dbReference type="ARBA" id="ARBA00007786"/>
    </source>
</evidence>
<evidence type="ECO:0000256" key="6">
    <source>
        <dbReference type="PROSITE-ProRule" id="PRU10040"/>
    </source>
</evidence>
<dbReference type="GO" id="GO:0042545">
    <property type="term" value="P:cell wall modification"/>
    <property type="evidence" value="ECO:0007669"/>
    <property type="project" value="UniProtKB-UniRule"/>
</dbReference>
<dbReference type="Gramene" id="ERM96028">
    <property type="protein sequence ID" value="ERM96028"/>
    <property type="gene ID" value="AMTR_s00129p00073090"/>
</dbReference>
<comment type="pathway">
    <text evidence="1 7">Glycan metabolism; pectin degradation; 2-dehydro-3-deoxy-D-gluconate from pectin: step 1/5.</text>
</comment>
<dbReference type="Proteomes" id="UP000017836">
    <property type="component" value="Unassembled WGS sequence"/>
</dbReference>
<proteinExistence type="inferred from homology"/>
<comment type="similarity">
    <text evidence="2">In the N-terminal section; belongs to the PMEI family.</text>
</comment>
<feature type="signal peptide" evidence="7">
    <location>
        <begin position="1"/>
        <end position="20"/>
    </location>
</feature>
<dbReference type="AlphaFoldDB" id="W1NKI0"/>
<evidence type="ECO:0000313" key="9">
    <source>
        <dbReference type="EMBL" id="ERM96028.1"/>
    </source>
</evidence>
<dbReference type="PROSITE" id="PS00503">
    <property type="entry name" value="PECTINESTERASE_2"/>
    <property type="match status" value="1"/>
</dbReference>
<keyword evidence="5 7" id="KW-0063">Aspartyl esterase</keyword>
<feature type="chain" id="PRO_5005149615" description="Pectinesterase" evidence="7">
    <location>
        <begin position="21"/>
        <end position="546"/>
    </location>
</feature>
<dbReference type="InterPro" id="IPR012334">
    <property type="entry name" value="Pectin_lyas_fold"/>
</dbReference>
<evidence type="ECO:0000256" key="4">
    <source>
        <dbReference type="ARBA" id="ARBA00022801"/>
    </source>
</evidence>
<dbReference type="Gene3D" id="1.20.140.40">
    <property type="entry name" value="Invertase/pectin methylesterase inhibitor family protein"/>
    <property type="match status" value="1"/>
</dbReference>
<dbReference type="SUPFAM" id="SSF101148">
    <property type="entry name" value="Plant invertase/pectin methylesterase inhibitor"/>
    <property type="match status" value="1"/>
</dbReference>
<evidence type="ECO:0000256" key="1">
    <source>
        <dbReference type="ARBA" id="ARBA00005184"/>
    </source>
</evidence>
<dbReference type="STRING" id="13333.W1NKI0"/>
<dbReference type="EC" id="3.1.1.11" evidence="7"/>
<dbReference type="NCBIfam" id="TIGR01614">
    <property type="entry name" value="PME_inhib"/>
    <property type="match status" value="1"/>
</dbReference>
<dbReference type="InterPro" id="IPR000070">
    <property type="entry name" value="Pectinesterase_cat"/>
</dbReference>
<comment type="similarity">
    <text evidence="3">In the C-terminal section; belongs to the pectinesterase family.</text>
</comment>
<reference evidence="10" key="1">
    <citation type="journal article" date="2013" name="Science">
        <title>The Amborella genome and the evolution of flowering plants.</title>
        <authorList>
            <consortium name="Amborella Genome Project"/>
        </authorList>
    </citation>
    <scope>NUCLEOTIDE SEQUENCE [LARGE SCALE GENOMIC DNA]</scope>
</reference>
<comment type="catalytic activity">
    <reaction evidence="7">
        <text>[(1-&gt;4)-alpha-D-galacturonosyl methyl ester](n) + n H2O = [(1-&gt;4)-alpha-D-galacturonosyl](n) + n methanol + n H(+)</text>
        <dbReference type="Rhea" id="RHEA:22380"/>
        <dbReference type="Rhea" id="RHEA-COMP:14570"/>
        <dbReference type="Rhea" id="RHEA-COMP:14573"/>
        <dbReference type="ChEBI" id="CHEBI:15377"/>
        <dbReference type="ChEBI" id="CHEBI:15378"/>
        <dbReference type="ChEBI" id="CHEBI:17790"/>
        <dbReference type="ChEBI" id="CHEBI:140522"/>
        <dbReference type="ChEBI" id="CHEBI:140523"/>
        <dbReference type="EC" id="3.1.1.11"/>
    </reaction>
</comment>
<protein>
    <recommendedName>
        <fullName evidence="7">Pectinesterase</fullName>
        <ecNumber evidence="7">3.1.1.11</ecNumber>
    </recommendedName>
</protein>
<dbReference type="InterPro" id="IPR033131">
    <property type="entry name" value="Pectinesterase_Asp_AS"/>
</dbReference>
<dbReference type="FunFam" id="2.160.20.10:FF:000001">
    <property type="entry name" value="Pectinesterase"/>
    <property type="match status" value="1"/>
</dbReference>
<gene>
    <name evidence="9" type="ORF">AMTR_s00129p00073090</name>
</gene>
<name>W1NKI0_AMBTC</name>
<dbReference type="GO" id="GO:0030599">
    <property type="term" value="F:pectinesterase activity"/>
    <property type="evidence" value="ECO:0000318"/>
    <property type="project" value="GO_Central"/>
</dbReference>
<dbReference type="CDD" id="cd15798">
    <property type="entry name" value="PMEI-like_3"/>
    <property type="match status" value="1"/>
</dbReference>
<dbReference type="UniPathway" id="UPA00545">
    <property type="reaction ID" value="UER00823"/>
</dbReference>
<dbReference type="EMBL" id="KI397331">
    <property type="protein sequence ID" value="ERM96028.1"/>
    <property type="molecule type" value="Genomic_DNA"/>
</dbReference>